<sequence>MVQLKFNDAVVQQNCHVENPVLVTKINANDSTATAFIIWKYSITTWKCEYYCIKNSDLTGNVYISENTNLHSALKFWSDLLASVPGRVVVITDARFENSTTDIRVTTHEIQVTRARKGLERLRITGDGESDAYLFTRKYFNAMNDLKNGTEKDRQRFKEHIQKIKSPNSVHFERVVIS</sequence>
<proteinExistence type="predicted"/>
<keyword evidence="2" id="KW-1185">Reference proteome</keyword>
<reference evidence="1 2" key="1">
    <citation type="submission" date="2015-12" db="EMBL/GenBank/DDBJ databases">
        <title>The genome of Folsomia candida.</title>
        <authorList>
            <person name="Faddeeva A."/>
            <person name="Derks M.F."/>
            <person name="Anvar Y."/>
            <person name="Smit S."/>
            <person name="Van Straalen N."/>
            <person name="Roelofs D."/>
        </authorList>
    </citation>
    <scope>NUCLEOTIDE SEQUENCE [LARGE SCALE GENOMIC DNA]</scope>
    <source>
        <strain evidence="1 2">VU population</strain>
        <tissue evidence="1">Whole body</tissue>
    </source>
</reference>
<dbReference type="EMBL" id="LNIX01000006">
    <property type="protein sequence ID" value="OXA52597.1"/>
    <property type="molecule type" value="Genomic_DNA"/>
</dbReference>
<evidence type="ECO:0000313" key="2">
    <source>
        <dbReference type="Proteomes" id="UP000198287"/>
    </source>
</evidence>
<protein>
    <submittedName>
        <fullName evidence="1">Uncharacterized protein</fullName>
    </submittedName>
</protein>
<dbReference type="Proteomes" id="UP000198287">
    <property type="component" value="Unassembled WGS sequence"/>
</dbReference>
<gene>
    <name evidence="1" type="ORF">Fcan01_12278</name>
</gene>
<comment type="caution">
    <text evidence="1">The sequence shown here is derived from an EMBL/GenBank/DDBJ whole genome shotgun (WGS) entry which is preliminary data.</text>
</comment>
<organism evidence="1 2">
    <name type="scientific">Folsomia candida</name>
    <name type="common">Springtail</name>
    <dbReference type="NCBI Taxonomy" id="158441"/>
    <lineage>
        <taxon>Eukaryota</taxon>
        <taxon>Metazoa</taxon>
        <taxon>Ecdysozoa</taxon>
        <taxon>Arthropoda</taxon>
        <taxon>Hexapoda</taxon>
        <taxon>Collembola</taxon>
        <taxon>Entomobryomorpha</taxon>
        <taxon>Isotomoidea</taxon>
        <taxon>Isotomidae</taxon>
        <taxon>Proisotominae</taxon>
        <taxon>Folsomia</taxon>
    </lineage>
</organism>
<accession>A0A226E6L7</accession>
<name>A0A226E6L7_FOLCA</name>
<evidence type="ECO:0000313" key="1">
    <source>
        <dbReference type="EMBL" id="OXA52597.1"/>
    </source>
</evidence>
<dbReference type="AlphaFoldDB" id="A0A226E6L7"/>